<name>A0ABN2YEJ4_9ACTN</name>
<dbReference type="RefSeq" id="WP_344262449.1">
    <property type="nucleotide sequence ID" value="NZ_BAAAMR010000007.1"/>
</dbReference>
<feature type="domain" description="NADP-dependent oxidoreductase" evidence="1">
    <location>
        <begin position="17"/>
        <end position="53"/>
    </location>
</feature>
<protein>
    <recommendedName>
        <fullName evidence="1">NADP-dependent oxidoreductase domain-containing protein</fullName>
    </recommendedName>
</protein>
<evidence type="ECO:0000313" key="3">
    <source>
        <dbReference type="Proteomes" id="UP001501020"/>
    </source>
</evidence>
<dbReference type="InterPro" id="IPR023210">
    <property type="entry name" value="NADP_OxRdtase_dom"/>
</dbReference>
<dbReference type="Proteomes" id="UP001501020">
    <property type="component" value="Unassembled WGS sequence"/>
</dbReference>
<dbReference type="SUPFAM" id="SSF51430">
    <property type="entry name" value="NAD(P)-linked oxidoreductase"/>
    <property type="match status" value="1"/>
</dbReference>
<accession>A0ABN2YEJ4</accession>
<keyword evidence="3" id="KW-1185">Reference proteome</keyword>
<dbReference type="Pfam" id="PF00248">
    <property type="entry name" value="Aldo_ket_red"/>
    <property type="match status" value="1"/>
</dbReference>
<comment type="caution">
    <text evidence="2">The sequence shown here is derived from an EMBL/GenBank/DDBJ whole genome shotgun (WGS) entry which is preliminary data.</text>
</comment>
<gene>
    <name evidence="2" type="ORF">GCM10009727_12620</name>
</gene>
<dbReference type="Gene3D" id="3.20.20.100">
    <property type="entry name" value="NADP-dependent oxidoreductase domain"/>
    <property type="match status" value="1"/>
</dbReference>
<organism evidence="2 3">
    <name type="scientific">Actinomadura napierensis</name>
    <dbReference type="NCBI Taxonomy" id="267854"/>
    <lineage>
        <taxon>Bacteria</taxon>
        <taxon>Bacillati</taxon>
        <taxon>Actinomycetota</taxon>
        <taxon>Actinomycetes</taxon>
        <taxon>Streptosporangiales</taxon>
        <taxon>Thermomonosporaceae</taxon>
        <taxon>Actinomadura</taxon>
    </lineage>
</organism>
<dbReference type="InterPro" id="IPR036812">
    <property type="entry name" value="NAD(P)_OxRdtase_dom_sf"/>
</dbReference>
<proteinExistence type="predicted"/>
<sequence>MPPSPSSRWPGCWPKPYIVPIPGSRNTDRVADNIAAAQVKLTAEDLAAIAEIDPDGGQGGRLD</sequence>
<evidence type="ECO:0000313" key="2">
    <source>
        <dbReference type="EMBL" id="GAA2124834.1"/>
    </source>
</evidence>
<evidence type="ECO:0000259" key="1">
    <source>
        <dbReference type="Pfam" id="PF00248"/>
    </source>
</evidence>
<dbReference type="EMBL" id="BAAAMR010000007">
    <property type="protein sequence ID" value="GAA2124834.1"/>
    <property type="molecule type" value="Genomic_DNA"/>
</dbReference>
<reference evidence="2 3" key="1">
    <citation type="journal article" date="2019" name="Int. J. Syst. Evol. Microbiol.">
        <title>The Global Catalogue of Microorganisms (GCM) 10K type strain sequencing project: providing services to taxonomists for standard genome sequencing and annotation.</title>
        <authorList>
            <consortium name="The Broad Institute Genomics Platform"/>
            <consortium name="The Broad Institute Genome Sequencing Center for Infectious Disease"/>
            <person name="Wu L."/>
            <person name="Ma J."/>
        </authorList>
    </citation>
    <scope>NUCLEOTIDE SEQUENCE [LARGE SCALE GENOMIC DNA]</scope>
    <source>
        <strain evidence="2 3">JCM 13850</strain>
    </source>
</reference>